<dbReference type="AlphaFoldDB" id="A0A291IS60"/>
<keyword evidence="2" id="KW-1185">Reference proteome</keyword>
<organism evidence="1 2">
    <name type="scientific">Mesoplasma lactucae ATCC 49193</name>
    <dbReference type="NCBI Taxonomy" id="81460"/>
    <lineage>
        <taxon>Bacteria</taxon>
        <taxon>Bacillati</taxon>
        <taxon>Mycoplasmatota</taxon>
        <taxon>Mollicutes</taxon>
        <taxon>Entomoplasmatales</taxon>
        <taxon>Entomoplasmataceae</taxon>
        <taxon>Mesoplasma</taxon>
    </lineage>
</organism>
<name>A0A291IS60_9MOLU</name>
<gene>
    <name evidence="1" type="ORF">CP520_02150</name>
</gene>
<evidence type="ECO:0000313" key="1">
    <source>
        <dbReference type="EMBL" id="ATG97546.1"/>
    </source>
</evidence>
<sequence>MNFDWMNFRGMKKYLRGLLSKSIEECETENKYWFILENVARKFHDKFDTNLIDIYSLWKRILEETKDNIKRAEEMYKEAAKSEKDDELFTLITIKSTFNSLVSIELGMFLKRNINGEKIIDFNKDSKIMDFDFWEKNVLMGKLVDILDGLNIIYPLMRMRISSLIYDVEENKFPSHFSKEELEVEKACKAFTFRRDLYDGYLKDNVDKIGFYEYYLSISRNKEIHYPSIVYSLIERSDIEEIKRDILDDQNYQSKLDRSEWNYSMKFYIILASLYIWIVYEELIKMDLNVLWQIYGNKIEMIDDKVKNIKTKTTNL</sequence>
<accession>A0A291IS60</accession>
<dbReference type="RefSeq" id="WP_096862834.1">
    <property type="nucleotide sequence ID" value="NZ_CP023668.1"/>
</dbReference>
<proteinExistence type="predicted"/>
<protein>
    <submittedName>
        <fullName evidence="1">Uncharacterized protein</fullName>
    </submittedName>
</protein>
<evidence type="ECO:0000313" key="2">
    <source>
        <dbReference type="Proteomes" id="UP000232227"/>
    </source>
</evidence>
<reference evidence="1 2" key="1">
    <citation type="submission" date="2017-09" db="EMBL/GenBank/DDBJ databases">
        <title>SPAdes assembly of the Mesoplasma lactucae genome.</title>
        <authorList>
            <person name="Knight T.F."/>
            <person name="Rubinstein R."/>
            <person name="Citino T."/>
        </authorList>
    </citation>
    <scope>NUCLEOTIDE SEQUENCE [LARGE SCALE GENOMIC DNA]</scope>
    <source>
        <strain evidence="1 2">831-C4</strain>
    </source>
</reference>
<dbReference type="Proteomes" id="UP000232227">
    <property type="component" value="Chromosome"/>
</dbReference>
<dbReference type="EMBL" id="CP023668">
    <property type="protein sequence ID" value="ATG97546.1"/>
    <property type="molecule type" value="Genomic_DNA"/>
</dbReference>
<dbReference type="KEGG" id="mlac:CP520_02150"/>